<dbReference type="GeneID" id="93804775"/>
<keyword evidence="3" id="KW-0804">Transcription</keyword>
<evidence type="ECO:0000256" key="4">
    <source>
        <dbReference type="PROSITE-ProRule" id="PRU00335"/>
    </source>
</evidence>
<reference evidence="6 7" key="1">
    <citation type="submission" date="2024-09" db="EMBL/GenBank/DDBJ databases">
        <authorList>
            <person name="Sun Q."/>
            <person name="Mori K."/>
        </authorList>
    </citation>
    <scope>NUCLEOTIDE SEQUENCE [LARGE SCALE GENOMIC DNA]</scope>
    <source>
        <strain evidence="6 7">JCM 11411</strain>
    </source>
</reference>
<dbReference type="PRINTS" id="PR00455">
    <property type="entry name" value="HTHTETR"/>
</dbReference>
<dbReference type="Proteomes" id="UP001589587">
    <property type="component" value="Unassembled WGS sequence"/>
</dbReference>
<dbReference type="Gene3D" id="1.10.10.60">
    <property type="entry name" value="Homeodomain-like"/>
    <property type="match status" value="1"/>
</dbReference>
<sequence>MITEPSLRDRKKAATRTALSDAAARLARALGIECVTADAIASEAGVSTRTFHNYFSSKEEAVLASFEETVALWIEALAARPADEPILDVLEDLVVEIVSDSGSSVKEKVNIWMLSDSSPALYRDAADMHQRINRAVTRALAERTGTDAERDLYPTLLLGVVAGACKSVIDIWSGGKSEASSPEELVHDAFRQIRAGLPAPPPRP</sequence>
<dbReference type="InterPro" id="IPR050109">
    <property type="entry name" value="HTH-type_TetR-like_transc_reg"/>
</dbReference>
<feature type="domain" description="HTH tetR-type" evidence="5">
    <location>
        <begin position="13"/>
        <end position="73"/>
    </location>
</feature>
<name>A0ABV5XR28_9NOCA</name>
<organism evidence="6 7">
    <name type="scientific">Rhodococcus baikonurensis</name>
    <dbReference type="NCBI Taxonomy" id="172041"/>
    <lineage>
        <taxon>Bacteria</taxon>
        <taxon>Bacillati</taxon>
        <taxon>Actinomycetota</taxon>
        <taxon>Actinomycetes</taxon>
        <taxon>Mycobacteriales</taxon>
        <taxon>Nocardiaceae</taxon>
        <taxon>Rhodococcus</taxon>
        <taxon>Rhodococcus erythropolis group</taxon>
    </lineage>
</organism>
<evidence type="ECO:0000256" key="3">
    <source>
        <dbReference type="ARBA" id="ARBA00023163"/>
    </source>
</evidence>
<keyword evidence="7" id="KW-1185">Reference proteome</keyword>
<keyword evidence="2 4" id="KW-0238">DNA-binding</keyword>
<dbReference type="Pfam" id="PF00440">
    <property type="entry name" value="TetR_N"/>
    <property type="match status" value="1"/>
</dbReference>
<dbReference type="PANTHER" id="PTHR30055">
    <property type="entry name" value="HTH-TYPE TRANSCRIPTIONAL REGULATOR RUTR"/>
    <property type="match status" value="1"/>
</dbReference>
<accession>A0ABV5XR28</accession>
<dbReference type="Pfam" id="PF17754">
    <property type="entry name" value="TetR_C_14"/>
    <property type="match status" value="1"/>
</dbReference>
<proteinExistence type="predicted"/>
<evidence type="ECO:0000256" key="1">
    <source>
        <dbReference type="ARBA" id="ARBA00023015"/>
    </source>
</evidence>
<dbReference type="InterPro" id="IPR023772">
    <property type="entry name" value="DNA-bd_HTH_TetR-type_CS"/>
</dbReference>
<dbReference type="InterPro" id="IPR009057">
    <property type="entry name" value="Homeodomain-like_sf"/>
</dbReference>
<dbReference type="PROSITE" id="PS50977">
    <property type="entry name" value="HTH_TETR_2"/>
    <property type="match status" value="1"/>
</dbReference>
<gene>
    <name evidence="6" type="ORF">ACFFQ6_35055</name>
</gene>
<evidence type="ECO:0000256" key="2">
    <source>
        <dbReference type="ARBA" id="ARBA00023125"/>
    </source>
</evidence>
<dbReference type="SUPFAM" id="SSF46689">
    <property type="entry name" value="Homeodomain-like"/>
    <property type="match status" value="1"/>
</dbReference>
<protein>
    <submittedName>
        <fullName evidence="6">TetR/AcrR family transcriptional regulator</fullName>
    </submittedName>
</protein>
<dbReference type="PANTHER" id="PTHR30055:SF238">
    <property type="entry name" value="MYCOFACTOCIN BIOSYNTHESIS TRANSCRIPTIONAL REGULATOR MFTR-RELATED"/>
    <property type="match status" value="1"/>
</dbReference>
<dbReference type="EMBL" id="JBHMAS010000102">
    <property type="protein sequence ID" value="MFB9784920.1"/>
    <property type="molecule type" value="Genomic_DNA"/>
</dbReference>
<dbReference type="InterPro" id="IPR041347">
    <property type="entry name" value="MftR_C"/>
</dbReference>
<feature type="DNA-binding region" description="H-T-H motif" evidence="4">
    <location>
        <begin position="36"/>
        <end position="55"/>
    </location>
</feature>
<dbReference type="PROSITE" id="PS01081">
    <property type="entry name" value="HTH_TETR_1"/>
    <property type="match status" value="1"/>
</dbReference>
<comment type="caution">
    <text evidence="6">The sequence shown here is derived from an EMBL/GenBank/DDBJ whole genome shotgun (WGS) entry which is preliminary data.</text>
</comment>
<evidence type="ECO:0000313" key="6">
    <source>
        <dbReference type="EMBL" id="MFB9784920.1"/>
    </source>
</evidence>
<dbReference type="Gene3D" id="1.10.357.10">
    <property type="entry name" value="Tetracycline Repressor, domain 2"/>
    <property type="match status" value="1"/>
</dbReference>
<keyword evidence="1" id="KW-0805">Transcription regulation</keyword>
<dbReference type="InterPro" id="IPR001647">
    <property type="entry name" value="HTH_TetR"/>
</dbReference>
<evidence type="ECO:0000313" key="7">
    <source>
        <dbReference type="Proteomes" id="UP001589587"/>
    </source>
</evidence>
<evidence type="ECO:0000259" key="5">
    <source>
        <dbReference type="PROSITE" id="PS50977"/>
    </source>
</evidence>
<dbReference type="RefSeq" id="WP_095969559.1">
    <property type="nucleotide sequence ID" value="NZ_JBEUOO010000007.1"/>
</dbReference>